<gene>
    <name evidence="3" type="ORF">GALMADRAFT_66971</name>
</gene>
<dbReference type="AlphaFoldDB" id="A0A067TC87"/>
<dbReference type="SUPFAM" id="SSF52540">
    <property type="entry name" value="P-loop containing nucleoside triphosphate hydrolases"/>
    <property type="match status" value="1"/>
</dbReference>
<evidence type="ECO:0000259" key="2">
    <source>
        <dbReference type="Pfam" id="PF24883"/>
    </source>
</evidence>
<reference evidence="4" key="1">
    <citation type="journal article" date="2014" name="Proc. Natl. Acad. Sci. U.S.A.">
        <title>Extensive sampling of basidiomycete genomes demonstrates inadequacy of the white-rot/brown-rot paradigm for wood decay fungi.</title>
        <authorList>
            <person name="Riley R."/>
            <person name="Salamov A.A."/>
            <person name="Brown D.W."/>
            <person name="Nagy L.G."/>
            <person name="Floudas D."/>
            <person name="Held B.W."/>
            <person name="Levasseur A."/>
            <person name="Lombard V."/>
            <person name="Morin E."/>
            <person name="Otillar R."/>
            <person name="Lindquist E.A."/>
            <person name="Sun H."/>
            <person name="LaButti K.M."/>
            <person name="Schmutz J."/>
            <person name="Jabbour D."/>
            <person name="Luo H."/>
            <person name="Baker S.E."/>
            <person name="Pisabarro A.G."/>
            <person name="Walton J.D."/>
            <person name="Blanchette R.A."/>
            <person name="Henrissat B."/>
            <person name="Martin F."/>
            <person name="Cullen D."/>
            <person name="Hibbett D.S."/>
            <person name="Grigoriev I.V."/>
        </authorList>
    </citation>
    <scope>NUCLEOTIDE SEQUENCE [LARGE SCALE GENOMIC DNA]</scope>
    <source>
        <strain evidence="4">CBS 339.88</strain>
    </source>
</reference>
<dbReference type="InterPro" id="IPR027417">
    <property type="entry name" value="P-loop_NTPase"/>
</dbReference>
<protein>
    <recommendedName>
        <fullName evidence="2">Nephrocystin 3-like N-terminal domain-containing protein</fullName>
    </recommendedName>
</protein>
<sequence>AFHNSGERRDPPKCFPNTRVAIIKKLKDWILGLDPMTRSALIKWLHGPAGSGKSAIAQTLADWALEEGILLASYFFSRFDSTRNHPRSLIATIAYQAGSHWAEVKKSVLEVIDAEPLIFTLSLMTQIRSLIVGPLHSLITSGYFEDPKSKRLIIIDGLDECIDRDRQIDIIRTISKALQDHHLPLIFLIASRPEHDITFSFGSGYLAEVTSRFPLDDTYKSSLDIELFLRSQFNEIKENHPFKMQLPNPDRVAWSSNAGKTRYQFVGSIHLRSHRYKVREFYST</sequence>
<evidence type="ECO:0000313" key="3">
    <source>
        <dbReference type="EMBL" id="KDR76613.1"/>
    </source>
</evidence>
<dbReference type="STRING" id="685588.A0A067TC87"/>
<dbReference type="OrthoDB" id="5967843at2759"/>
<dbReference type="PANTHER" id="PTHR10039">
    <property type="entry name" value="AMELOGENIN"/>
    <property type="match status" value="1"/>
</dbReference>
<keyword evidence="1" id="KW-0677">Repeat</keyword>
<evidence type="ECO:0000256" key="1">
    <source>
        <dbReference type="ARBA" id="ARBA00022737"/>
    </source>
</evidence>
<dbReference type="InterPro" id="IPR056884">
    <property type="entry name" value="NPHP3-like_N"/>
</dbReference>
<feature type="domain" description="Nephrocystin 3-like N-terminal" evidence="2">
    <location>
        <begin position="41"/>
        <end position="192"/>
    </location>
</feature>
<proteinExistence type="predicted"/>
<evidence type="ECO:0000313" key="4">
    <source>
        <dbReference type="Proteomes" id="UP000027222"/>
    </source>
</evidence>
<dbReference type="Proteomes" id="UP000027222">
    <property type="component" value="Unassembled WGS sequence"/>
</dbReference>
<keyword evidence="4" id="KW-1185">Reference proteome</keyword>
<dbReference type="HOGENOM" id="CLU_000288_6_10_1"/>
<accession>A0A067TC87</accession>
<name>A0A067TC87_GALM3</name>
<dbReference type="Gene3D" id="3.40.50.300">
    <property type="entry name" value="P-loop containing nucleotide triphosphate hydrolases"/>
    <property type="match status" value="1"/>
</dbReference>
<feature type="non-terminal residue" evidence="3">
    <location>
        <position position="1"/>
    </location>
</feature>
<dbReference type="PANTHER" id="PTHR10039:SF14">
    <property type="entry name" value="NACHT DOMAIN-CONTAINING PROTEIN"/>
    <property type="match status" value="1"/>
</dbReference>
<dbReference type="EMBL" id="KL142378">
    <property type="protein sequence ID" value="KDR76613.1"/>
    <property type="molecule type" value="Genomic_DNA"/>
</dbReference>
<dbReference type="Pfam" id="PF24883">
    <property type="entry name" value="NPHP3_N"/>
    <property type="match status" value="1"/>
</dbReference>
<organism evidence="3 4">
    <name type="scientific">Galerina marginata (strain CBS 339.88)</name>
    <dbReference type="NCBI Taxonomy" id="685588"/>
    <lineage>
        <taxon>Eukaryota</taxon>
        <taxon>Fungi</taxon>
        <taxon>Dikarya</taxon>
        <taxon>Basidiomycota</taxon>
        <taxon>Agaricomycotina</taxon>
        <taxon>Agaricomycetes</taxon>
        <taxon>Agaricomycetidae</taxon>
        <taxon>Agaricales</taxon>
        <taxon>Agaricineae</taxon>
        <taxon>Strophariaceae</taxon>
        <taxon>Galerina</taxon>
    </lineage>
</organism>